<keyword evidence="3" id="KW-0472">Membrane</keyword>
<reference evidence="5" key="1">
    <citation type="submission" date="2014-01" db="EMBL/GenBank/DDBJ databases">
        <authorList>
            <person name="Aslett M."/>
        </authorList>
    </citation>
    <scope>NUCLEOTIDE SEQUENCE</scope>
</reference>
<reference evidence="5" key="2">
    <citation type="submission" date="2014-03" db="EMBL/GenBank/DDBJ databases">
        <title>The whipworm genome and dual-species transcriptomics of an intimate host-pathogen interaction.</title>
        <authorList>
            <person name="Foth B.J."/>
            <person name="Tsai I.J."/>
            <person name="Reid A.J."/>
            <person name="Bancroft A.J."/>
            <person name="Nichol S."/>
            <person name="Tracey A."/>
            <person name="Holroyd N."/>
            <person name="Cotton J.A."/>
            <person name="Stanley E.J."/>
            <person name="Zarowiecki M."/>
            <person name="Liu J.Z."/>
            <person name="Huckvale T."/>
            <person name="Cooper P.J."/>
            <person name="Grencis R.K."/>
            <person name="Berriman M."/>
        </authorList>
    </citation>
    <scope>NUCLEOTIDE SEQUENCE [LARGE SCALE GENOMIC DNA]</scope>
</reference>
<evidence type="ECO:0000256" key="3">
    <source>
        <dbReference type="SAM" id="Phobius"/>
    </source>
</evidence>
<dbReference type="NCBIfam" id="NF033885">
    <property type="entry name" value="conj_TraP_IncI1"/>
    <property type="match status" value="1"/>
</dbReference>
<dbReference type="NCBIfam" id="NF033884">
    <property type="entry name" value="conj_TraO_IncI1"/>
    <property type="match status" value="1"/>
</dbReference>
<dbReference type="Proteomes" id="UP000030665">
    <property type="component" value="Unassembled WGS sequence"/>
</dbReference>
<dbReference type="EMBL" id="HG806494">
    <property type="protein sequence ID" value="CDW59094.1"/>
    <property type="molecule type" value="Genomic_DNA"/>
</dbReference>
<feature type="chain" id="PRO_5001728703" description="Conjugal transfer protein TraO" evidence="4">
    <location>
        <begin position="23"/>
        <end position="934"/>
    </location>
</feature>
<evidence type="ECO:0000313" key="6">
    <source>
        <dbReference type="Proteomes" id="UP000030665"/>
    </source>
</evidence>
<keyword evidence="3" id="KW-0812">Transmembrane</keyword>
<dbReference type="InterPro" id="IPR049608">
    <property type="entry name" value="TraP-like"/>
</dbReference>
<keyword evidence="4" id="KW-0732">Signal</keyword>
<evidence type="ECO:0000256" key="2">
    <source>
        <dbReference type="SAM" id="MobiDB-lite"/>
    </source>
</evidence>
<dbReference type="NCBIfam" id="NF033883">
    <property type="entry name" value="conj_TraQ_IncI1"/>
    <property type="match status" value="1"/>
</dbReference>
<feature type="transmembrane region" description="Helical" evidence="3">
    <location>
        <begin position="831"/>
        <end position="849"/>
    </location>
</feature>
<dbReference type="CDD" id="cd16431">
    <property type="entry name" value="IcmE"/>
    <property type="match status" value="1"/>
</dbReference>
<keyword evidence="1" id="KW-0175">Coiled coil</keyword>
<dbReference type="Pfam" id="PF20535">
    <property type="entry name" value="DUF6750"/>
    <property type="match status" value="1"/>
</dbReference>
<name>A0A077ZH05_TRITR</name>
<keyword evidence="6" id="KW-1185">Reference proteome</keyword>
<feature type="compositionally biased region" description="Low complexity" evidence="2">
    <location>
        <begin position="369"/>
        <end position="384"/>
    </location>
</feature>
<evidence type="ECO:0000256" key="1">
    <source>
        <dbReference type="SAM" id="Coils"/>
    </source>
</evidence>
<proteinExistence type="predicted"/>
<feature type="transmembrane region" description="Helical" evidence="3">
    <location>
        <begin position="684"/>
        <end position="705"/>
    </location>
</feature>
<feature type="region of interest" description="Disordered" evidence="2">
    <location>
        <begin position="65"/>
        <end position="114"/>
    </location>
</feature>
<organism evidence="5 6">
    <name type="scientific">Trichuris trichiura</name>
    <name type="common">Whipworm</name>
    <name type="synonym">Trichocephalus trichiurus</name>
    <dbReference type="NCBI Taxonomy" id="36087"/>
    <lineage>
        <taxon>Eukaryota</taxon>
        <taxon>Metazoa</taxon>
        <taxon>Ecdysozoa</taxon>
        <taxon>Nematoda</taxon>
        <taxon>Enoplea</taxon>
        <taxon>Dorylaimia</taxon>
        <taxon>Trichinellida</taxon>
        <taxon>Trichuridae</taxon>
        <taxon>Trichuris</taxon>
    </lineage>
</organism>
<keyword evidence="3" id="KW-1133">Transmembrane helix</keyword>
<feature type="transmembrane region" description="Helical" evidence="3">
    <location>
        <begin position="869"/>
        <end position="889"/>
    </location>
</feature>
<feature type="compositionally biased region" description="Polar residues" evidence="2">
    <location>
        <begin position="92"/>
        <end position="108"/>
    </location>
</feature>
<dbReference type="InterPro" id="IPR046638">
    <property type="entry name" value="DUF6750"/>
</dbReference>
<dbReference type="InterPro" id="IPR048039">
    <property type="entry name" value="TraQ-like"/>
</dbReference>
<sequence length="934" mass="99567">MGGVIIIGGGYLLLTWLSPENAASLSSVNINSTTSGGGRNVMETQHYRDLLRADNERGAAEALRNNETFIASLPRGLDTDTGNDQKRDNPPDDQSGTSGQNASPPQEDQTAREKRREALQKLLARINTQHQDARPPVVAAAMWSTTGTPGTAPHASPSGTVTSQHPRLQETSLATPATRQGIQLIPALTRVPAYIDTEVDSDNAVSRVVASVPAGPWAGAVLYSQDARLAGQGMDIHFDRMMWRGMFLKVNAYALNERTGMSTVASDVNHRWFKHIVLPSVLGGVGNVGSLYKDANTQILQGNYGSITGRVGMPDGEALAGVIAGGMAERGSQLLTRQAESEPYRQVTVSRGEVVSILFVEPVMSNDISTPSSGTAPSESPSSGRPLTQAEAEHQASDRIRAAVLRKLSMKNEHEDPGSFGETTAPASGKSFLKRQYMGYSLPVWAGCALIILVAIWYKFLRTPSEPPADAGFAVTPPAAESWAEPMTMTESGIGNNMPAPPVTPQADMQQLARDLKAELDRRDEEIRRTLTMLKDSITTLSNAIQKDEAWAQETRQLLEETRKQVHTLQMQGALPAPTGNNRQPAKTLPSPLQGMKIMSVEKGMAWIRWQGSAWAPGSHHLCRYITMMSIDALTAIENFASGIFSAGMEFLFTWGELLGIIGLIGHLMRARAEGRHSMGPGKFIAGIFICGMLVSLPSMINAGGTQMGFRADSFAPIAYVQPGSFGAAAGAVNAILSLAKLAGVGFVMNGISIWRKSLLDGHTALSASESISKGNVKFVAGVLLVFNDRVIDATLASLGDTMSRLRAMAARLRAASVYVQLCLMACRDRLVRLLLLLPVMLLPHTAMANTLFDMIKTVGDGARGSSSSFVAIGQVIGLVLFIGGLLGLKQIGKKPGAGLACLLSILVGVCLAVVPELMGSGQKTLGLSPVSIS</sequence>
<evidence type="ECO:0000313" key="5">
    <source>
        <dbReference type="EMBL" id="CDW59094.1"/>
    </source>
</evidence>
<feature type="transmembrane region" description="Helical" evidence="3">
    <location>
        <begin position="651"/>
        <end position="672"/>
    </location>
</feature>
<feature type="signal peptide" evidence="4">
    <location>
        <begin position="1"/>
        <end position="22"/>
    </location>
</feature>
<evidence type="ECO:0000256" key="4">
    <source>
        <dbReference type="SAM" id="SignalP"/>
    </source>
</evidence>
<feature type="transmembrane region" description="Helical" evidence="3">
    <location>
        <begin position="896"/>
        <end position="915"/>
    </location>
</feature>
<dbReference type="AlphaFoldDB" id="A0A077ZH05"/>
<protein>
    <recommendedName>
        <fullName evidence="7">Conjugal transfer protein TraO</fullName>
    </recommendedName>
</protein>
<evidence type="ECO:0008006" key="7">
    <source>
        <dbReference type="Google" id="ProtNLM"/>
    </source>
</evidence>
<feature type="transmembrane region" description="Helical" evidence="3">
    <location>
        <begin position="725"/>
        <end position="749"/>
    </location>
</feature>
<dbReference type="InterPro" id="IPR049855">
    <property type="entry name" value="DotG/IcmE-like_C"/>
</dbReference>
<gene>
    <name evidence="5" type="ORF">TTRE_0000742401</name>
</gene>
<feature type="region of interest" description="Disordered" evidence="2">
    <location>
        <begin position="368"/>
        <end position="396"/>
    </location>
</feature>
<feature type="coiled-coil region" evidence="1">
    <location>
        <begin position="506"/>
        <end position="572"/>
    </location>
</feature>
<accession>A0A077ZH05</accession>